<sequence>MGEGKYKKAEYGSGFFGTRTKIRVQKPRLQQNLFVAFEPFI</sequence>
<name>L7VSH1_THES1</name>
<dbReference type="AlphaFoldDB" id="L7VSH1"/>
<gene>
    <name evidence="1" type="ordered locus">Cst_c26190</name>
</gene>
<reference evidence="1 2" key="1">
    <citation type="journal article" date="2013" name="Genome Announc.">
        <title>Complete genome sequence of Clostridium stercorarium subsp. stercorarium strain DSM 8532, a thermophilic degrader of plant cell wall fibers.</title>
        <authorList>
            <person name="Poehlein A."/>
            <person name="Zverlov V.V."/>
            <person name="Daniel R."/>
            <person name="Schwarz W.H."/>
            <person name="Liebl W."/>
        </authorList>
    </citation>
    <scope>NUCLEOTIDE SEQUENCE [LARGE SCALE GENOMIC DNA]</scope>
    <source>
        <strain evidence="2">ATCC 35414 / DSM 8532 / NCIMB 11754</strain>
    </source>
</reference>
<dbReference type="PATRIC" id="fig|1121335.3.peg.2626"/>
<dbReference type="KEGG" id="css:Cst_c26190"/>
<protein>
    <submittedName>
        <fullName evidence="1">Uncharacterized protein</fullName>
    </submittedName>
</protein>
<dbReference type="EMBL" id="CP004044">
    <property type="protein sequence ID" value="AGC69569.1"/>
    <property type="molecule type" value="Genomic_DNA"/>
</dbReference>
<dbReference type="STRING" id="1121335.Cst_c26190"/>
<keyword evidence="2" id="KW-1185">Reference proteome</keyword>
<accession>L7VSH1</accession>
<evidence type="ECO:0000313" key="1">
    <source>
        <dbReference type="EMBL" id="AGC69569.1"/>
    </source>
</evidence>
<organism evidence="1 2">
    <name type="scientific">Thermoclostridium stercorarium (strain ATCC 35414 / DSM 8532 / NCIMB 11754)</name>
    <name type="common">Clostridium stercorarium</name>
    <dbReference type="NCBI Taxonomy" id="1121335"/>
    <lineage>
        <taxon>Bacteria</taxon>
        <taxon>Bacillati</taxon>
        <taxon>Bacillota</taxon>
        <taxon>Clostridia</taxon>
        <taxon>Eubacteriales</taxon>
        <taxon>Oscillospiraceae</taxon>
        <taxon>Thermoclostridium</taxon>
    </lineage>
</organism>
<dbReference type="Proteomes" id="UP000011220">
    <property type="component" value="Chromosome"/>
</dbReference>
<evidence type="ECO:0000313" key="2">
    <source>
        <dbReference type="Proteomes" id="UP000011220"/>
    </source>
</evidence>
<proteinExistence type="predicted"/>